<dbReference type="SUPFAM" id="SSF53335">
    <property type="entry name" value="S-adenosyl-L-methionine-dependent methyltransferases"/>
    <property type="match status" value="1"/>
</dbReference>
<evidence type="ECO:0000313" key="3">
    <source>
        <dbReference type="Proteomes" id="UP001189429"/>
    </source>
</evidence>
<accession>A0ABN9UA50</accession>
<dbReference type="Proteomes" id="UP001189429">
    <property type="component" value="Unassembled WGS sequence"/>
</dbReference>
<proteinExistence type="predicted"/>
<keyword evidence="3" id="KW-1185">Reference proteome</keyword>
<evidence type="ECO:0000256" key="1">
    <source>
        <dbReference type="SAM" id="MobiDB-lite"/>
    </source>
</evidence>
<name>A0ABN9UA50_9DINO</name>
<evidence type="ECO:0000313" key="2">
    <source>
        <dbReference type="EMBL" id="CAK0855351.1"/>
    </source>
</evidence>
<reference evidence="2" key="1">
    <citation type="submission" date="2023-10" db="EMBL/GenBank/DDBJ databases">
        <authorList>
            <person name="Chen Y."/>
            <person name="Shah S."/>
            <person name="Dougan E. K."/>
            <person name="Thang M."/>
            <person name="Chan C."/>
        </authorList>
    </citation>
    <scope>NUCLEOTIDE SEQUENCE [LARGE SCALE GENOMIC DNA]</scope>
</reference>
<organism evidence="2 3">
    <name type="scientific">Prorocentrum cordatum</name>
    <dbReference type="NCBI Taxonomy" id="2364126"/>
    <lineage>
        <taxon>Eukaryota</taxon>
        <taxon>Sar</taxon>
        <taxon>Alveolata</taxon>
        <taxon>Dinophyceae</taxon>
        <taxon>Prorocentrales</taxon>
        <taxon>Prorocentraceae</taxon>
        <taxon>Prorocentrum</taxon>
    </lineage>
</organism>
<dbReference type="InterPro" id="IPR029063">
    <property type="entry name" value="SAM-dependent_MTases_sf"/>
</dbReference>
<sequence>MEAMDALPDADGESDAWESPMQWTQQHADLTVDGMLQDALLKCIMMQVQRMSAQDHVDMSSSVRAAVDSMGAEFDYGTLWSGDEVTSQILSRVFLFLQSQFGVVFAPSLKYVCEINETRRQFIIDHAHPVQAFSDGLALSNNKWVGTNCVTSAEGVPMVRTRFLFAGFECDSVSGLFTSGEGRGSMSECVADAAGRTGKTAKATIAWIITSRPWLSILENVKTIGQRNLKALIAGLNKHGFHVEYMQREAEKWGSPERRTRSIMLVTPVAETEIDQFAEGFVPPAWLLDFHAFMNRIQIPALSIEDVLLPDDSPLLHSLSASINAERAAREAALDSNKAKRSKKCPAVSEKPKADKNLWESDHLETYRQAGMTWHPKWSADDPDHAEFLNATEAMSDRMREVAWYHKVQCAKDGAPKSVIYDLNMSIGWVAVGANKFPTITCSSVMYVNRFMSEIANRKASRAALGDSAC</sequence>
<dbReference type="Gene3D" id="3.40.50.150">
    <property type="entry name" value="Vaccinia Virus protein VP39"/>
    <property type="match status" value="1"/>
</dbReference>
<comment type="caution">
    <text evidence="2">The sequence shown here is derived from an EMBL/GenBank/DDBJ whole genome shotgun (WGS) entry which is preliminary data.</text>
</comment>
<gene>
    <name evidence="2" type="ORF">PCOR1329_LOCUS46125</name>
</gene>
<feature type="region of interest" description="Disordered" evidence="1">
    <location>
        <begin position="333"/>
        <end position="352"/>
    </location>
</feature>
<protein>
    <submittedName>
        <fullName evidence="2">Uncharacterized protein</fullName>
    </submittedName>
</protein>
<feature type="region of interest" description="Disordered" evidence="1">
    <location>
        <begin position="1"/>
        <end position="20"/>
    </location>
</feature>
<dbReference type="EMBL" id="CAUYUJ010015546">
    <property type="protein sequence ID" value="CAK0855351.1"/>
    <property type="molecule type" value="Genomic_DNA"/>
</dbReference>